<dbReference type="SUPFAM" id="SSF52218">
    <property type="entry name" value="Flavoproteins"/>
    <property type="match status" value="1"/>
</dbReference>
<reference evidence="9 10" key="1">
    <citation type="journal article" date="2018" name="Genome Biol. Evol.">
        <title>Cladogenesis and Genomic Streamlining in Extracellular Endosymbionts of Tropical Stink Bugs.</title>
        <authorList>
            <person name="Otero-Bravo A."/>
            <person name="Goffredi S."/>
            <person name="Sabree Z.L."/>
        </authorList>
    </citation>
    <scope>NUCLEOTIDE SEQUENCE [LARGE SCALE GENOMIC DNA]</scope>
    <source>
        <strain evidence="9 10">SoET</strain>
    </source>
</reference>
<keyword evidence="3 7" id="KW-0547">Nucleotide-binding</keyword>
<comment type="catalytic activity">
    <reaction evidence="7">
        <text>protoporphyrinogen IX + 3 a ubiquinone = protoporphyrin IX + 3 a ubiquinol</text>
        <dbReference type="Rhea" id="RHEA:63936"/>
        <dbReference type="Rhea" id="RHEA-COMP:9565"/>
        <dbReference type="Rhea" id="RHEA-COMP:9566"/>
        <dbReference type="ChEBI" id="CHEBI:16389"/>
        <dbReference type="ChEBI" id="CHEBI:17976"/>
        <dbReference type="ChEBI" id="CHEBI:57306"/>
        <dbReference type="ChEBI" id="CHEBI:57307"/>
    </reaction>
</comment>
<evidence type="ECO:0000313" key="9">
    <source>
        <dbReference type="EMBL" id="PPI86994.1"/>
    </source>
</evidence>
<evidence type="ECO:0000256" key="7">
    <source>
        <dbReference type="HAMAP-Rule" id="MF_00853"/>
    </source>
</evidence>
<sequence length="180" mass="21001">MKALIIFYSRNGQTKKISSYIADNIRMKQICDVINITDAISRDLDWKAYDRVLIGASIYYGNFNPIVYKFIQQNIFILKTLITGFFAVNLTARKIGKNSPVTNSYTKKFLKNSPWKPNCCAVFAGSLQYSNYNWFNKNIIKFIMYLTGGETNHKCDIEYTDWEQVKNFVNYFKELKSNLI</sequence>
<dbReference type="GO" id="GO:0004729">
    <property type="term" value="F:oxygen-dependent protoporphyrinogen oxidase activity"/>
    <property type="evidence" value="ECO:0007669"/>
    <property type="project" value="InterPro"/>
</dbReference>
<comment type="caution">
    <text evidence="9">The sequence shown here is derived from an EMBL/GenBank/DDBJ whole genome shotgun (WGS) entry which is preliminary data.</text>
</comment>
<dbReference type="InterPro" id="IPR052200">
    <property type="entry name" value="Protoporphyrinogen_IX_DH"/>
</dbReference>
<dbReference type="InterPro" id="IPR008254">
    <property type="entry name" value="Flavodoxin/NO_synth"/>
</dbReference>
<dbReference type="GO" id="GO:0005886">
    <property type="term" value="C:plasma membrane"/>
    <property type="evidence" value="ECO:0007669"/>
    <property type="project" value="UniProtKB-SubCell"/>
</dbReference>
<dbReference type="EC" id="1.3.5.3" evidence="7"/>
<evidence type="ECO:0000256" key="2">
    <source>
        <dbReference type="ARBA" id="ARBA00022643"/>
    </source>
</evidence>
<keyword evidence="5" id="KW-0472">Membrane</keyword>
<dbReference type="AlphaFoldDB" id="A0A2P5SXE2"/>
<dbReference type="Pfam" id="PF12724">
    <property type="entry name" value="Flavodoxin_5"/>
    <property type="match status" value="1"/>
</dbReference>
<dbReference type="PANTHER" id="PTHR38030">
    <property type="entry name" value="PROTOPORPHYRINOGEN IX DEHYDROGENASE [MENAQUINONE]"/>
    <property type="match status" value="1"/>
</dbReference>
<keyword evidence="4 7" id="KW-0560">Oxidoreductase</keyword>
<keyword evidence="6 7" id="KW-0627">Porphyrin biosynthesis</keyword>
<feature type="domain" description="Flavodoxin-like" evidence="8">
    <location>
        <begin position="3"/>
        <end position="180"/>
    </location>
</feature>
<dbReference type="Proteomes" id="UP000296034">
    <property type="component" value="Unassembled WGS sequence"/>
</dbReference>
<keyword evidence="7" id="KW-1003">Cell membrane</keyword>
<dbReference type="NCBIfam" id="NF008316">
    <property type="entry name" value="PRK11104.1"/>
    <property type="match status" value="1"/>
</dbReference>
<dbReference type="OrthoDB" id="9795729at2"/>
<comment type="subcellular location">
    <subcellularLocation>
        <location evidence="7">Cell membrane</location>
        <topology evidence="7">Peripheral membrane protein</topology>
    </subcellularLocation>
</comment>
<comment type="similarity">
    <text evidence="7">Belongs to the HemG family.</text>
</comment>
<name>A0A2P5SXE2_9GAMM</name>
<protein>
    <recommendedName>
        <fullName evidence="7">Protoporphyrinogen IX dehydrogenase [quinone]</fullName>
        <ecNumber evidence="7">1.3.5.3</ecNumber>
    </recommendedName>
    <alternativeName>
        <fullName evidence="7">Protoporphyrinogen IX dehydrogenase [menaquinone]</fullName>
    </alternativeName>
    <alternativeName>
        <fullName evidence="7">Protoporphyrinogen IX dehydrogenase [ubiquinone]</fullName>
    </alternativeName>
    <alternativeName>
        <fullName evidence="7">Protoporphyrinogen oxidase</fullName>
        <shortName evidence="7">PPO</shortName>
    </alternativeName>
</protein>
<dbReference type="InterPro" id="IPR029039">
    <property type="entry name" value="Flavoprotein-like_sf"/>
</dbReference>
<dbReference type="Gene3D" id="3.40.50.360">
    <property type="match status" value="1"/>
</dbReference>
<dbReference type="GO" id="GO:0070819">
    <property type="term" value="F:menaquinone-dependent protoporphyrinogen oxidase activity"/>
    <property type="evidence" value="ECO:0007669"/>
    <property type="project" value="UniProtKB-UniRule"/>
</dbReference>
<evidence type="ECO:0000256" key="1">
    <source>
        <dbReference type="ARBA" id="ARBA00022630"/>
    </source>
</evidence>
<comment type="catalytic activity">
    <reaction evidence="7">
        <text>protoporphyrinogen IX + 3 a quinone = protoporphyrin IX + 3 a quinol</text>
        <dbReference type="Rhea" id="RHEA:65032"/>
        <dbReference type="ChEBI" id="CHEBI:24646"/>
        <dbReference type="ChEBI" id="CHEBI:57306"/>
        <dbReference type="ChEBI" id="CHEBI:57307"/>
        <dbReference type="ChEBI" id="CHEBI:132124"/>
        <dbReference type="EC" id="1.3.5.3"/>
    </reaction>
</comment>
<dbReference type="PROSITE" id="PS50902">
    <property type="entry name" value="FLAVODOXIN_LIKE"/>
    <property type="match status" value="1"/>
</dbReference>
<dbReference type="PANTHER" id="PTHR38030:SF2">
    <property type="entry name" value="PROTOPORPHYRINOGEN IX DEHYDROGENASE [QUINONE]"/>
    <property type="match status" value="1"/>
</dbReference>
<evidence type="ECO:0000256" key="5">
    <source>
        <dbReference type="ARBA" id="ARBA00023136"/>
    </source>
</evidence>
<evidence type="ECO:0000256" key="6">
    <source>
        <dbReference type="ARBA" id="ARBA00023244"/>
    </source>
</evidence>
<accession>A0A2P5SXE2</accession>
<dbReference type="GO" id="GO:0010181">
    <property type="term" value="F:FMN binding"/>
    <property type="evidence" value="ECO:0007669"/>
    <property type="project" value="UniProtKB-UniRule"/>
</dbReference>
<evidence type="ECO:0000313" key="10">
    <source>
        <dbReference type="Proteomes" id="UP000296034"/>
    </source>
</evidence>
<dbReference type="RefSeq" id="WP_136131976.1">
    <property type="nucleotide sequence ID" value="NZ_PDKS01000006.1"/>
</dbReference>
<comment type="cofactor">
    <cofactor evidence="7">
        <name>FMN</name>
        <dbReference type="ChEBI" id="CHEBI:58210"/>
    </cofactor>
    <text evidence="7">Binds 1 FMN non-covalently per subunit.</text>
</comment>
<evidence type="ECO:0000256" key="4">
    <source>
        <dbReference type="ARBA" id="ARBA00023002"/>
    </source>
</evidence>
<gene>
    <name evidence="7" type="primary">hemG</name>
    <name evidence="9" type="ORF">CRV11_03550</name>
</gene>
<organism evidence="9 10">
    <name type="scientific">Candidatus Pantoea edessiphila</name>
    <dbReference type="NCBI Taxonomy" id="2044610"/>
    <lineage>
        <taxon>Bacteria</taxon>
        <taxon>Pseudomonadati</taxon>
        <taxon>Pseudomonadota</taxon>
        <taxon>Gammaproteobacteria</taxon>
        <taxon>Enterobacterales</taxon>
        <taxon>Erwiniaceae</taxon>
        <taxon>Pantoea</taxon>
    </lineage>
</organism>
<dbReference type="EMBL" id="PDKS01000006">
    <property type="protein sequence ID" value="PPI86994.1"/>
    <property type="molecule type" value="Genomic_DNA"/>
</dbReference>
<evidence type="ECO:0000259" key="8">
    <source>
        <dbReference type="PROSITE" id="PS50902"/>
    </source>
</evidence>
<dbReference type="GO" id="GO:0006782">
    <property type="term" value="P:protoporphyrinogen IX biosynthetic process"/>
    <property type="evidence" value="ECO:0007669"/>
    <property type="project" value="UniProtKB-UniRule"/>
</dbReference>
<proteinExistence type="inferred from homology"/>
<keyword evidence="2 7" id="KW-0288">FMN</keyword>
<keyword evidence="1 7" id="KW-0285">Flavoprotein</keyword>
<comment type="function">
    <text evidence="7">Catalyzes the 6-electron oxidation of protoporphyrinogen IX to form protoporphyrin IX; under anaerobic conditions uses menaquinone as an electron acceptor, under aerobic conditions uses ubiquinone as an electron acceptor.</text>
</comment>
<comment type="catalytic activity">
    <reaction evidence="7">
        <text>protoporphyrinogen IX + 3 a menaquinone = protoporphyrin IX + 3 a menaquinol</text>
        <dbReference type="Rhea" id="RHEA:27409"/>
        <dbReference type="Rhea" id="RHEA-COMP:9537"/>
        <dbReference type="Rhea" id="RHEA-COMP:9539"/>
        <dbReference type="ChEBI" id="CHEBI:16374"/>
        <dbReference type="ChEBI" id="CHEBI:18151"/>
        <dbReference type="ChEBI" id="CHEBI:57306"/>
        <dbReference type="ChEBI" id="CHEBI:57307"/>
        <dbReference type="EC" id="1.3.5.3"/>
    </reaction>
</comment>
<evidence type="ECO:0000256" key="3">
    <source>
        <dbReference type="ARBA" id="ARBA00022741"/>
    </source>
</evidence>
<dbReference type="InterPro" id="IPR026816">
    <property type="entry name" value="Flavodoxin_dom"/>
</dbReference>
<comment type="pathway">
    <text evidence="7">Porphyrin-containing compound metabolism; protoporphyrin-IX biosynthesis; protoporphyrin-IX from protoporphyrinogen-IX: step 1/1.</text>
</comment>
<dbReference type="HAMAP" id="MF_00853">
    <property type="entry name" value="HemG"/>
    <property type="match status" value="1"/>
</dbReference>
<dbReference type="UniPathway" id="UPA00251">
    <property type="reaction ID" value="UER00324"/>
</dbReference>
<dbReference type="InterPro" id="IPR044264">
    <property type="entry name" value="HemG"/>
</dbReference>